<proteinExistence type="predicted"/>
<protein>
    <submittedName>
        <fullName evidence="1">Uncharacterized protein</fullName>
    </submittedName>
</protein>
<name>A0A7C2S8T9_9BACT</name>
<sequence length="71" mass="7850">MSDQRPLPLARRVAIGLQLGTQIAALRVHLIQALAIVDEGFEQRFGHRLAEHTVDVRQIAAKEGIEEGILI</sequence>
<organism evidence="1">
    <name type="scientific">Thermoanaerobaculum aquaticum</name>
    <dbReference type="NCBI Taxonomy" id="1312852"/>
    <lineage>
        <taxon>Bacteria</taxon>
        <taxon>Pseudomonadati</taxon>
        <taxon>Acidobacteriota</taxon>
        <taxon>Thermoanaerobaculia</taxon>
        <taxon>Thermoanaerobaculales</taxon>
        <taxon>Thermoanaerobaculaceae</taxon>
        <taxon>Thermoanaerobaculum</taxon>
    </lineage>
</organism>
<evidence type="ECO:0000313" key="1">
    <source>
        <dbReference type="EMBL" id="HET46911.1"/>
    </source>
</evidence>
<gene>
    <name evidence="1" type="ORF">ENQ31_01930</name>
</gene>
<reference evidence="1" key="1">
    <citation type="journal article" date="2020" name="mSystems">
        <title>Genome- and Community-Level Interaction Insights into Carbon Utilization and Element Cycling Functions of Hydrothermarchaeota in Hydrothermal Sediment.</title>
        <authorList>
            <person name="Zhou Z."/>
            <person name="Liu Y."/>
            <person name="Xu W."/>
            <person name="Pan J."/>
            <person name="Luo Z.H."/>
            <person name="Li M."/>
        </authorList>
    </citation>
    <scope>NUCLEOTIDE SEQUENCE [LARGE SCALE GENOMIC DNA]</scope>
    <source>
        <strain evidence="1">SpSt-299</strain>
    </source>
</reference>
<dbReference type="AlphaFoldDB" id="A0A7C2S8T9"/>
<dbReference type="EMBL" id="DSMR01000135">
    <property type="protein sequence ID" value="HET46911.1"/>
    <property type="molecule type" value="Genomic_DNA"/>
</dbReference>
<accession>A0A7C2S8T9</accession>
<comment type="caution">
    <text evidence="1">The sequence shown here is derived from an EMBL/GenBank/DDBJ whole genome shotgun (WGS) entry which is preliminary data.</text>
</comment>